<dbReference type="Gene3D" id="3.40.630.10">
    <property type="entry name" value="Zn peptidases"/>
    <property type="match status" value="1"/>
</dbReference>
<comment type="similarity">
    <text evidence="1 6">Belongs to the peptidase M42 family.</text>
</comment>
<feature type="binding site" evidence="8">
    <location>
        <position position="63"/>
    </location>
    <ligand>
        <name>Zn(2+)</name>
        <dbReference type="ChEBI" id="CHEBI:29105"/>
        <label>1</label>
    </ligand>
</feature>
<dbReference type="SUPFAM" id="SSF53187">
    <property type="entry name" value="Zn-dependent exopeptidases"/>
    <property type="match status" value="1"/>
</dbReference>
<dbReference type="RefSeq" id="WP_031505105.1">
    <property type="nucleotide sequence ID" value="NC_022795.1"/>
</dbReference>
<evidence type="ECO:0000256" key="6">
    <source>
        <dbReference type="PIRNR" id="PIRNR001123"/>
    </source>
</evidence>
<feature type="binding site" evidence="8">
    <location>
        <position position="171"/>
    </location>
    <ligand>
        <name>Zn(2+)</name>
        <dbReference type="ChEBI" id="CHEBI:29105"/>
        <label>2</label>
    </ligand>
</feature>
<gene>
    <name evidence="9" type="ORF">AJ81_08460</name>
</gene>
<evidence type="ECO:0000256" key="3">
    <source>
        <dbReference type="ARBA" id="ARBA00022670"/>
    </source>
</evidence>
<evidence type="ECO:0000256" key="8">
    <source>
        <dbReference type="PIRSR" id="PIRSR001123-2"/>
    </source>
</evidence>
<dbReference type="STRING" id="1123384.AJ81_08460"/>
<dbReference type="PIRSF" id="PIRSF001123">
    <property type="entry name" value="PepA_GA"/>
    <property type="match status" value="1"/>
</dbReference>
<accession>A0A0X1KSA8</accession>
<feature type="binding site" evidence="8">
    <location>
        <position position="309"/>
    </location>
    <ligand>
        <name>Zn(2+)</name>
        <dbReference type="ChEBI" id="CHEBI:29105"/>
        <label>2</label>
    </ligand>
</feature>
<dbReference type="OrthoDB" id="48055at2"/>
<comment type="cofactor">
    <cofactor evidence="8">
        <name>a divalent metal cation</name>
        <dbReference type="ChEBI" id="CHEBI:60240"/>
    </cofactor>
    <text evidence="8">Binds 2 divalent metal cations per subunit.</text>
</comment>
<evidence type="ECO:0000256" key="5">
    <source>
        <dbReference type="ARBA" id="ARBA00022801"/>
    </source>
</evidence>
<proteinExistence type="inferred from homology"/>
<evidence type="ECO:0000256" key="7">
    <source>
        <dbReference type="PIRSR" id="PIRSR001123-1"/>
    </source>
</evidence>
<dbReference type="Gene3D" id="2.40.30.40">
    <property type="entry name" value="Peptidase M42, domain 2"/>
    <property type="match status" value="1"/>
</dbReference>
<dbReference type="SUPFAM" id="SSF101821">
    <property type="entry name" value="Aminopeptidase/glucanase lid domain"/>
    <property type="match status" value="1"/>
</dbReference>
<keyword evidence="2" id="KW-0031">Aminopeptidase</keyword>
<keyword evidence="4 8" id="KW-0479">Metal-binding</keyword>
<evidence type="ECO:0000256" key="4">
    <source>
        <dbReference type="ARBA" id="ARBA00022723"/>
    </source>
</evidence>
<dbReference type="EMBL" id="CP007141">
    <property type="protein sequence ID" value="AJC74208.1"/>
    <property type="molecule type" value="Genomic_DNA"/>
</dbReference>
<reference evidence="9 10" key="1">
    <citation type="submission" date="2014-01" db="EMBL/GenBank/DDBJ databases">
        <title>Genome sequencing of Thermotog hypogea.</title>
        <authorList>
            <person name="Zhang X."/>
            <person name="Alvare G."/>
            <person name="Fristensky B."/>
            <person name="Chen L."/>
            <person name="Suen T."/>
            <person name="Chen Q."/>
            <person name="Ma K."/>
        </authorList>
    </citation>
    <scope>NUCLEOTIDE SEQUENCE [LARGE SCALE GENOMIC DNA]</scope>
    <source>
        <strain evidence="9 10">DSM 11164</strain>
    </source>
</reference>
<dbReference type="AlphaFoldDB" id="A0A0X1KSA8"/>
<evidence type="ECO:0000313" key="9">
    <source>
        <dbReference type="EMBL" id="AJC74208.1"/>
    </source>
</evidence>
<keyword evidence="5" id="KW-0378">Hydrolase</keyword>
<dbReference type="Pfam" id="PF05343">
    <property type="entry name" value="Peptidase_M42"/>
    <property type="match status" value="1"/>
</dbReference>
<dbReference type="PANTHER" id="PTHR32481">
    <property type="entry name" value="AMINOPEPTIDASE"/>
    <property type="match status" value="1"/>
</dbReference>
<dbReference type="InterPro" id="IPR008007">
    <property type="entry name" value="Peptidase_M42"/>
</dbReference>
<keyword evidence="10" id="KW-1185">Reference proteome</keyword>
<evidence type="ECO:0000256" key="1">
    <source>
        <dbReference type="ARBA" id="ARBA00006272"/>
    </source>
</evidence>
<feature type="active site" description="Proton acceptor" evidence="7">
    <location>
        <position position="203"/>
    </location>
</feature>
<evidence type="ECO:0000256" key="2">
    <source>
        <dbReference type="ARBA" id="ARBA00022438"/>
    </source>
</evidence>
<dbReference type="GO" id="GO:0006508">
    <property type="term" value="P:proteolysis"/>
    <property type="evidence" value="ECO:0007669"/>
    <property type="project" value="UniProtKB-KW"/>
</dbReference>
<dbReference type="KEGG" id="phy:AJ81_08460"/>
<feature type="binding site" evidence="8">
    <location>
        <position position="226"/>
    </location>
    <ligand>
        <name>Zn(2+)</name>
        <dbReference type="ChEBI" id="CHEBI:29105"/>
        <label>1</label>
    </ligand>
</feature>
<dbReference type="Proteomes" id="UP000077469">
    <property type="component" value="Chromosome"/>
</dbReference>
<protein>
    <submittedName>
        <fullName evidence="9">Peptidase M42</fullName>
    </submittedName>
</protein>
<name>A0A0X1KSA8_9THEM</name>
<dbReference type="PATRIC" id="fig|1123384.7.peg.1695"/>
<dbReference type="GO" id="GO:0004177">
    <property type="term" value="F:aminopeptidase activity"/>
    <property type="evidence" value="ECO:0007669"/>
    <property type="project" value="UniProtKB-UniRule"/>
</dbReference>
<feature type="binding site" evidence="8">
    <location>
        <position position="171"/>
    </location>
    <ligand>
        <name>Zn(2+)</name>
        <dbReference type="ChEBI" id="CHEBI:29105"/>
        <label>1</label>
    </ligand>
</feature>
<dbReference type="PANTHER" id="PTHR32481:SF6">
    <property type="entry name" value="ENDOGLUCANASE"/>
    <property type="match status" value="1"/>
</dbReference>
<dbReference type="InterPro" id="IPR051464">
    <property type="entry name" value="Peptidase_M42_aminopept"/>
</dbReference>
<feature type="binding site" evidence="8">
    <location>
        <position position="204"/>
    </location>
    <ligand>
        <name>Zn(2+)</name>
        <dbReference type="ChEBI" id="CHEBI:29105"/>
        <label>2</label>
    </ligand>
</feature>
<organism evidence="9 10">
    <name type="scientific">Pseudothermotoga hypogea DSM 11164 = NBRC 106472</name>
    <dbReference type="NCBI Taxonomy" id="1123384"/>
    <lineage>
        <taxon>Bacteria</taxon>
        <taxon>Thermotogati</taxon>
        <taxon>Thermotogota</taxon>
        <taxon>Thermotogae</taxon>
        <taxon>Thermotogales</taxon>
        <taxon>Thermotogaceae</taxon>
        <taxon>Pseudothermotoga</taxon>
    </lineage>
</organism>
<dbReference type="PaxDb" id="1123384-AJ81_08460"/>
<dbReference type="InterPro" id="IPR023367">
    <property type="entry name" value="Peptidase_M42_dom2"/>
</dbReference>
<dbReference type="GO" id="GO:0046872">
    <property type="term" value="F:metal ion binding"/>
    <property type="evidence" value="ECO:0007669"/>
    <property type="project" value="UniProtKB-UniRule"/>
</dbReference>
<sequence>MNTKELLMQLSNLDGPSGFETIVLDAIEPMLAKVCDRTWRNKVGTLVGEVKGSGRKKVGIFAHVDEIGLVVAKVEEGNFLRLETVGGVDPKVLLAQRVKVYTKKGTVSGIVGTLPPHLQKEEHRARFPDYDKIFVDVSCDTAADDVRVGDVCVFDVKAMEINGKICGKALDNRAGCASLLLAVESLQRLRHESDVYFIFSSQEEIGGPGAGSIAYELELDEAIVIDVTHANVKQSAFPTIKLGEGPVLSVGPAIDSEFYKRAVETAQRNGVKTQIEPIPGRSGTDTDQVQITRIGVKTLLVSIPLMYMHTPVEVVDPRDVEETARLLALIVAE</sequence>
<keyword evidence="3" id="KW-0645">Protease</keyword>
<evidence type="ECO:0000313" key="10">
    <source>
        <dbReference type="Proteomes" id="UP000077469"/>
    </source>
</evidence>